<evidence type="ECO:0000313" key="2">
    <source>
        <dbReference type="Proteomes" id="UP001652264"/>
    </source>
</evidence>
<dbReference type="RefSeq" id="WP_141861687.1">
    <property type="nucleotide sequence ID" value="NZ_BMNV01000004.1"/>
</dbReference>
<gene>
    <name evidence="1" type="ORF">NYQ28_01925</name>
</gene>
<organism evidence="1 2">
    <name type="scientific">Curtobacterium citreum</name>
    <dbReference type="NCBI Taxonomy" id="2036"/>
    <lineage>
        <taxon>Bacteria</taxon>
        <taxon>Bacillati</taxon>
        <taxon>Actinomycetota</taxon>
        <taxon>Actinomycetes</taxon>
        <taxon>Micrococcales</taxon>
        <taxon>Microbacteriaceae</taxon>
        <taxon>Curtobacterium</taxon>
    </lineage>
</organism>
<dbReference type="EMBL" id="JANVAD010000001">
    <property type="protein sequence ID" value="MCS6521320.1"/>
    <property type="molecule type" value="Genomic_DNA"/>
</dbReference>
<dbReference type="GeneID" id="95324238"/>
<protein>
    <submittedName>
        <fullName evidence="1">Uncharacterized protein</fullName>
    </submittedName>
</protein>
<reference evidence="1 2" key="1">
    <citation type="submission" date="2022-08" db="EMBL/GenBank/DDBJ databases">
        <title>Taxonomy of Curtobacterium flaccumfaciens.</title>
        <authorList>
            <person name="Osdaghi E."/>
            <person name="Taghavi S.M."/>
            <person name="Hamidizade M."/>
            <person name="Abachi H."/>
            <person name="Fazliarab A."/>
            <person name="Baeyen S."/>
            <person name="Portier P."/>
            <person name="Van Vaerenbergh J."/>
            <person name="Jacques M.-A."/>
        </authorList>
    </citation>
    <scope>NUCLEOTIDE SEQUENCE [LARGE SCALE GENOMIC DNA]</scope>
    <source>
        <strain evidence="1 2">LMG8786T</strain>
    </source>
</reference>
<sequence>MKSIYRIIIGGAEIALDPNQAWDDKQLRDHLASPTPVTLKTADAGTVTFIPGPGIAIVRELLL</sequence>
<evidence type="ECO:0000313" key="1">
    <source>
        <dbReference type="EMBL" id="MCS6521320.1"/>
    </source>
</evidence>
<name>A0ABT2HDH4_9MICO</name>
<proteinExistence type="predicted"/>
<accession>A0ABT2HDH4</accession>
<dbReference type="Proteomes" id="UP001652264">
    <property type="component" value="Unassembled WGS sequence"/>
</dbReference>
<comment type="caution">
    <text evidence="1">The sequence shown here is derived from an EMBL/GenBank/DDBJ whole genome shotgun (WGS) entry which is preliminary data.</text>
</comment>
<keyword evidence="2" id="KW-1185">Reference proteome</keyword>